<organism evidence="1 2">
    <name type="scientific">Collybiopsis luxurians FD-317 M1</name>
    <dbReference type="NCBI Taxonomy" id="944289"/>
    <lineage>
        <taxon>Eukaryota</taxon>
        <taxon>Fungi</taxon>
        <taxon>Dikarya</taxon>
        <taxon>Basidiomycota</taxon>
        <taxon>Agaricomycotina</taxon>
        <taxon>Agaricomycetes</taxon>
        <taxon>Agaricomycetidae</taxon>
        <taxon>Agaricales</taxon>
        <taxon>Marasmiineae</taxon>
        <taxon>Omphalotaceae</taxon>
        <taxon>Collybiopsis</taxon>
        <taxon>Collybiopsis luxurians</taxon>
    </lineage>
</organism>
<dbReference type="AlphaFoldDB" id="A0A0D0C733"/>
<protein>
    <submittedName>
        <fullName evidence="1">Uncharacterized protein</fullName>
    </submittedName>
</protein>
<dbReference type="Gene3D" id="2.80.10.50">
    <property type="match status" value="1"/>
</dbReference>
<evidence type="ECO:0000313" key="1">
    <source>
        <dbReference type="EMBL" id="KIK53727.1"/>
    </source>
</evidence>
<keyword evidence="2" id="KW-1185">Reference proteome</keyword>
<dbReference type="GO" id="GO:0004867">
    <property type="term" value="F:serine-type endopeptidase inhibitor activity"/>
    <property type="evidence" value="ECO:0007669"/>
    <property type="project" value="InterPro"/>
</dbReference>
<dbReference type="Proteomes" id="UP000053593">
    <property type="component" value="Unassembled WGS sequence"/>
</dbReference>
<name>A0A0D0C733_9AGAR</name>
<evidence type="ECO:0000313" key="2">
    <source>
        <dbReference type="Proteomes" id="UP000053593"/>
    </source>
</evidence>
<accession>A0A0D0C733</accession>
<dbReference type="HOGENOM" id="CLU_115968_3_1_1"/>
<reference evidence="1 2" key="1">
    <citation type="submission" date="2014-04" db="EMBL/GenBank/DDBJ databases">
        <title>Evolutionary Origins and Diversification of the Mycorrhizal Mutualists.</title>
        <authorList>
            <consortium name="DOE Joint Genome Institute"/>
            <consortium name="Mycorrhizal Genomics Consortium"/>
            <person name="Kohler A."/>
            <person name="Kuo A."/>
            <person name="Nagy L.G."/>
            <person name="Floudas D."/>
            <person name="Copeland A."/>
            <person name="Barry K.W."/>
            <person name="Cichocki N."/>
            <person name="Veneault-Fourrey C."/>
            <person name="LaButti K."/>
            <person name="Lindquist E.A."/>
            <person name="Lipzen A."/>
            <person name="Lundell T."/>
            <person name="Morin E."/>
            <person name="Murat C."/>
            <person name="Riley R."/>
            <person name="Ohm R."/>
            <person name="Sun H."/>
            <person name="Tunlid A."/>
            <person name="Henrissat B."/>
            <person name="Grigoriev I.V."/>
            <person name="Hibbett D.S."/>
            <person name="Martin F."/>
        </authorList>
    </citation>
    <scope>NUCLEOTIDE SEQUENCE [LARGE SCALE GENOMIC DNA]</scope>
    <source>
        <strain evidence="1 2">FD-317 M1</strain>
    </source>
</reference>
<gene>
    <name evidence="1" type="ORF">GYMLUDRAFT_250184</name>
</gene>
<dbReference type="OrthoDB" id="3439489at2759"/>
<sequence>MVHQAHYLILNSSRPVGRPLIEDKSNHPKPIKWLATSAHQDEIRVSHPSPQYQSPSLTVEVQWVLEGNPHGYIAKIRGDATAPGPPPKPNDKVFALLLEEEIPEEWILEPVPQHGVNHYIILTHDRQRGWVTPKEEDGQISCRPLIATVSIPPQYESGAVFELRRVE</sequence>
<dbReference type="InterPro" id="IPR031755">
    <property type="entry name" value="Inhibitor_I66"/>
</dbReference>
<proteinExistence type="predicted"/>
<dbReference type="EMBL" id="KN834825">
    <property type="protein sequence ID" value="KIK53727.1"/>
    <property type="molecule type" value="Genomic_DNA"/>
</dbReference>
<dbReference type="Pfam" id="PF16850">
    <property type="entry name" value="Inhibitor_I66"/>
    <property type="match status" value="1"/>
</dbReference>